<dbReference type="SUPFAM" id="SSF51556">
    <property type="entry name" value="Metallo-dependent hydrolases"/>
    <property type="match status" value="1"/>
</dbReference>
<dbReference type="Pfam" id="PF01244">
    <property type="entry name" value="Peptidase_M19"/>
    <property type="match status" value="1"/>
</dbReference>
<dbReference type="Gene3D" id="3.20.20.140">
    <property type="entry name" value="Metal-dependent hydrolases"/>
    <property type="match status" value="1"/>
</dbReference>
<dbReference type="InterPro" id="IPR032466">
    <property type="entry name" value="Metal_Hydrolase"/>
</dbReference>
<dbReference type="PANTHER" id="PTHR10443">
    <property type="entry name" value="MICROSOMAL DIPEPTIDASE"/>
    <property type="match status" value="1"/>
</dbReference>
<dbReference type="PANTHER" id="PTHR10443:SF12">
    <property type="entry name" value="DIPEPTIDASE"/>
    <property type="match status" value="1"/>
</dbReference>
<dbReference type="Proteomes" id="UP000712673">
    <property type="component" value="Unassembled WGS sequence"/>
</dbReference>
<gene>
    <name evidence="1" type="ORF">FJZ47_23615</name>
</gene>
<evidence type="ECO:0000313" key="1">
    <source>
        <dbReference type="EMBL" id="MBM3226763.1"/>
    </source>
</evidence>
<proteinExistence type="predicted"/>
<reference evidence="1" key="1">
    <citation type="submission" date="2019-03" db="EMBL/GenBank/DDBJ databases">
        <title>Lake Tanganyika Metagenome-Assembled Genomes (MAGs).</title>
        <authorList>
            <person name="Tran P."/>
        </authorList>
    </citation>
    <scope>NUCLEOTIDE SEQUENCE</scope>
    <source>
        <strain evidence="1">K_DeepCast_65m_m2_066</strain>
    </source>
</reference>
<dbReference type="GO" id="GO:0006508">
    <property type="term" value="P:proteolysis"/>
    <property type="evidence" value="ECO:0007669"/>
    <property type="project" value="InterPro"/>
</dbReference>
<evidence type="ECO:0000313" key="2">
    <source>
        <dbReference type="Proteomes" id="UP000712673"/>
    </source>
</evidence>
<accession>A0A937W5W8</accession>
<feature type="non-terminal residue" evidence="1">
    <location>
        <position position="1"/>
    </location>
</feature>
<dbReference type="EMBL" id="VGLS01001040">
    <property type="protein sequence ID" value="MBM3226763.1"/>
    <property type="molecule type" value="Genomic_DNA"/>
</dbReference>
<protein>
    <submittedName>
        <fullName evidence="1">Diguanylate cyclase</fullName>
    </submittedName>
</protein>
<name>A0A937W5W8_UNCTE</name>
<sequence length="143" mass="15583">ILYSHNASHTLRPTWRTRRDEELLACAQKGGLIAVTAVPNSLSDDPRQSIDCVLDHYDYLVRLVGVDHVAIGTDTMVGDHVGFHCTLMDADRSALPAPYLDGLESPADGQNILRGLLARGYADAHIKQIAGGNALAFFRRVMS</sequence>
<dbReference type="PROSITE" id="PS51365">
    <property type="entry name" value="RENAL_DIPEPTIDASE_2"/>
    <property type="match status" value="1"/>
</dbReference>
<dbReference type="GO" id="GO:0070573">
    <property type="term" value="F:metallodipeptidase activity"/>
    <property type="evidence" value="ECO:0007669"/>
    <property type="project" value="InterPro"/>
</dbReference>
<organism evidence="1 2">
    <name type="scientific">Tectimicrobiota bacterium</name>
    <dbReference type="NCBI Taxonomy" id="2528274"/>
    <lineage>
        <taxon>Bacteria</taxon>
        <taxon>Pseudomonadati</taxon>
        <taxon>Nitrospinota/Tectimicrobiota group</taxon>
        <taxon>Candidatus Tectimicrobiota</taxon>
    </lineage>
</organism>
<dbReference type="AlphaFoldDB" id="A0A937W5W8"/>
<comment type="caution">
    <text evidence="1">The sequence shown here is derived from an EMBL/GenBank/DDBJ whole genome shotgun (WGS) entry which is preliminary data.</text>
</comment>
<dbReference type="InterPro" id="IPR008257">
    <property type="entry name" value="Pept_M19"/>
</dbReference>